<gene>
    <name evidence="1" type="ORF">C2E21_4424</name>
</gene>
<dbReference type="STRING" id="3076.A0A2P6TRN5"/>
<dbReference type="EMBL" id="LHPG02000008">
    <property type="protein sequence ID" value="PRW56712.1"/>
    <property type="molecule type" value="Genomic_DNA"/>
</dbReference>
<dbReference type="PANTHER" id="PTHR36391">
    <property type="entry name" value="FURRY"/>
    <property type="match status" value="1"/>
</dbReference>
<protein>
    <submittedName>
        <fullName evidence="1">Uncharacterized protein</fullName>
    </submittedName>
</protein>
<dbReference type="PANTHER" id="PTHR36391:SF1">
    <property type="entry name" value="FURRY"/>
    <property type="match status" value="1"/>
</dbReference>
<evidence type="ECO:0000313" key="1">
    <source>
        <dbReference type="EMBL" id="PRW56712.1"/>
    </source>
</evidence>
<organism evidence="1 2">
    <name type="scientific">Chlorella sorokiniana</name>
    <name type="common">Freshwater green alga</name>
    <dbReference type="NCBI Taxonomy" id="3076"/>
    <lineage>
        <taxon>Eukaryota</taxon>
        <taxon>Viridiplantae</taxon>
        <taxon>Chlorophyta</taxon>
        <taxon>core chlorophytes</taxon>
        <taxon>Trebouxiophyceae</taxon>
        <taxon>Chlorellales</taxon>
        <taxon>Chlorellaceae</taxon>
        <taxon>Chlorella clade</taxon>
        <taxon>Chlorella</taxon>
    </lineage>
</organism>
<accession>A0A2P6TRN5</accession>
<sequence>MARQSALGKLKDALARVGIKAPWAYTGPLSSPEYLNHLPRATEYRRIAPVSQPLRASIPQSETDRVYDIKYYVRDSRRAHLPGGSIKLERGQLDVHAKIDALEALPAGATPNQPAKWKPFRPILENDNNGYTL</sequence>
<dbReference type="AlphaFoldDB" id="A0A2P6TRN5"/>
<keyword evidence="2" id="KW-1185">Reference proteome</keyword>
<comment type="caution">
    <text evidence="1">The sequence shown here is derived from an EMBL/GenBank/DDBJ whole genome shotgun (WGS) entry which is preliminary data.</text>
</comment>
<reference evidence="1 2" key="1">
    <citation type="journal article" date="2018" name="Plant J.">
        <title>Genome sequences of Chlorella sorokiniana UTEX 1602 and Micractinium conductrix SAG 241.80: implications to maltose excretion by a green alga.</title>
        <authorList>
            <person name="Arriola M.B."/>
            <person name="Velmurugan N."/>
            <person name="Zhang Y."/>
            <person name="Plunkett M.H."/>
            <person name="Hondzo H."/>
            <person name="Barney B.M."/>
        </authorList>
    </citation>
    <scope>NUCLEOTIDE SEQUENCE [LARGE SCALE GENOMIC DNA]</scope>
    <source>
        <strain evidence="2">UTEX 1602</strain>
    </source>
</reference>
<dbReference type="OrthoDB" id="506252at2759"/>
<name>A0A2P6TRN5_CHLSO</name>
<dbReference type="Proteomes" id="UP000239899">
    <property type="component" value="Unassembled WGS sequence"/>
</dbReference>
<proteinExistence type="predicted"/>
<evidence type="ECO:0000313" key="2">
    <source>
        <dbReference type="Proteomes" id="UP000239899"/>
    </source>
</evidence>